<dbReference type="EMBL" id="KV878910">
    <property type="protein sequence ID" value="OJJ80496.1"/>
    <property type="molecule type" value="Genomic_DNA"/>
</dbReference>
<sequence>MSENCEQPYYQKDHSEKKIRIILAIPCGAIKRNFWILRWRLFGNQDITWRDDDLTWSQLVIEAEIEAHWALQRQIYLQEEVKALEKTLLALGSDDTGATESLLLVFETELEDLKHSFKDRAPRLWELEGGMPVGTLERDFRTCRNNPDWYLCRFLRQDCAGCGDCCARGCGCCDNKNRGHCTTACGCCIRTHGRSGDLEDGDLDLRGGSFVRTFGG</sequence>
<organism evidence="1 2">
    <name type="scientific">Aspergillus glaucus CBS 516.65</name>
    <dbReference type="NCBI Taxonomy" id="1160497"/>
    <lineage>
        <taxon>Eukaryota</taxon>
        <taxon>Fungi</taxon>
        <taxon>Dikarya</taxon>
        <taxon>Ascomycota</taxon>
        <taxon>Pezizomycotina</taxon>
        <taxon>Eurotiomycetes</taxon>
        <taxon>Eurotiomycetidae</taxon>
        <taxon>Eurotiales</taxon>
        <taxon>Aspergillaceae</taxon>
        <taxon>Aspergillus</taxon>
        <taxon>Aspergillus subgen. Aspergillus</taxon>
    </lineage>
</organism>
<dbReference type="GeneID" id="34466567"/>
<dbReference type="OrthoDB" id="4440408at2759"/>
<gene>
    <name evidence="1" type="ORF">ASPGLDRAFT_85001</name>
</gene>
<proteinExistence type="predicted"/>
<accession>A0A1L9V981</accession>
<evidence type="ECO:0000313" key="1">
    <source>
        <dbReference type="EMBL" id="OJJ80496.1"/>
    </source>
</evidence>
<dbReference type="Proteomes" id="UP000184300">
    <property type="component" value="Unassembled WGS sequence"/>
</dbReference>
<dbReference type="AlphaFoldDB" id="A0A1L9V981"/>
<protein>
    <submittedName>
        <fullName evidence="1">Uncharacterized protein</fullName>
    </submittedName>
</protein>
<dbReference type="STRING" id="1160497.A0A1L9V981"/>
<keyword evidence="2" id="KW-1185">Reference proteome</keyword>
<dbReference type="VEuPathDB" id="FungiDB:ASPGLDRAFT_85001"/>
<evidence type="ECO:0000313" key="2">
    <source>
        <dbReference type="Proteomes" id="UP000184300"/>
    </source>
</evidence>
<name>A0A1L9V981_ASPGL</name>
<dbReference type="RefSeq" id="XP_022397194.1">
    <property type="nucleotide sequence ID" value="XM_022550307.1"/>
</dbReference>
<reference evidence="2" key="1">
    <citation type="journal article" date="2017" name="Genome Biol.">
        <title>Comparative genomics reveals high biological diversity and specific adaptations in the industrially and medically important fungal genus Aspergillus.</title>
        <authorList>
            <person name="de Vries R.P."/>
            <person name="Riley R."/>
            <person name="Wiebenga A."/>
            <person name="Aguilar-Osorio G."/>
            <person name="Amillis S."/>
            <person name="Uchima C.A."/>
            <person name="Anderluh G."/>
            <person name="Asadollahi M."/>
            <person name="Askin M."/>
            <person name="Barry K."/>
            <person name="Battaglia E."/>
            <person name="Bayram O."/>
            <person name="Benocci T."/>
            <person name="Braus-Stromeyer S.A."/>
            <person name="Caldana C."/>
            <person name="Canovas D."/>
            <person name="Cerqueira G.C."/>
            <person name="Chen F."/>
            <person name="Chen W."/>
            <person name="Choi C."/>
            <person name="Clum A."/>
            <person name="Dos Santos R.A."/>
            <person name="Damasio A.R."/>
            <person name="Diallinas G."/>
            <person name="Emri T."/>
            <person name="Fekete E."/>
            <person name="Flipphi M."/>
            <person name="Freyberg S."/>
            <person name="Gallo A."/>
            <person name="Gournas C."/>
            <person name="Habgood R."/>
            <person name="Hainaut M."/>
            <person name="Harispe M.L."/>
            <person name="Henrissat B."/>
            <person name="Hilden K.S."/>
            <person name="Hope R."/>
            <person name="Hossain A."/>
            <person name="Karabika E."/>
            <person name="Karaffa L."/>
            <person name="Karanyi Z."/>
            <person name="Krasevec N."/>
            <person name="Kuo A."/>
            <person name="Kusch H."/>
            <person name="LaButti K."/>
            <person name="Lagendijk E.L."/>
            <person name="Lapidus A."/>
            <person name="Levasseur A."/>
            <person name="Lindquist E."/>
            <person name="Lipzen A."/>
            <person name="Logrieco A.F."/>
            <person name="MacCabe A."/>
            <person name="Maekelae M.R."/>
            <person name="Malavazi I."/>
            <person name="Melin P."/>
            <person name="Meyer V."/>
            <person name="Mielnichuk N."/>
            <person name="Miskei M."/>
            <person name="Molnar A.P."/>
            <person name="Mule G."/>
            <person name="Ngan C.Y."/>
            <person name="Orejas M."/>
            <person name="Orosz E."/>
            <person name="Ouedraogo J.P."/>
            <person name="Overkamp K.M."/>
            <person name="Park H.-S."/>
            <person name="Perrone G."/>
            <person name="Piumi F."/>
            <person name="Punt P.J."/>
            <person name="Ram A.F."/>
            <person name="Ramon A."/>
            <person name="Rauscher S."/>
            <person name="Record E."/>
            <person name="Riano-Pachon D.M."/>
            <person name="Robert V."/>
            <person name="Roehrig J."/>
            <person name="Ruller R."/>
            <person name="Salamov A."/>
            <person name="Salih N.S."/>
            <person name="Samson R.A."/>
            <person name="Sandor E."/>
            <person name="Sanguinetti M."/>
            <person name="Schuetze T."/>
            <person name="Sepcic K."/>
            <person name="Shelest E."/>
            <person name="Sherlock G."/>
            <person name="Sophianopoulou V."/>
            <person name="Squina F.M."/>
            <person name="Sun H."/>
            <person name="Susca A."/>
            <person name="Todd R.B."/>
            <person name="Tsang A."/>
            <person name="Unkles S.E."/>
            <person name="van de Wiele N."/>
            <person name="van Rossen-Uffink D."/>
            <person name="Oliveira J.V."/>
            <person name="Vesth T.C."/>
            <person name="Visser J."/>
            <person name="Yu J.-H."/>
            <person name="Zhou M."/>
            <person name="Andersen M.R."/>
            <person name="Archer D.B."/>
            <person name="Baker S.E."/>
            <person name="Benoit I."/>
            <person name="Brakhage A.A."/>
            <person name="Braus G.H."/>
            <person name="Fischer R."/>
            <person name="Frisvad J.C."/>
            <person name="Goldman G.H."/>
            <person name="Houbraken J."/>
            <person name="Oakley B."/>
            <person name="Pocsi I."/>
            <person name="Scazzocchio C."/>
            <person name="Seiboth B."/>
            <person name="vanKuyk P.A."/>
            <person name="Wortman J."/>
            <person name="Dyer P.S."/>
            <person name="Grigoriev I.V."/>
        </authorList>
    </citation>
    <scope>NUCLEOTIDE SEQUENCE [LARGE SCALE GENOMIC DNA]</scope>
    <source>
        <strain evidence="2">CBS 516.65</strain>
    </source>
</reference>